<evidence type="ECO:0000313" key="3">
    <source>
        <dbReference type="Proteomes" id="UP000228614"/>
    </source>
</evidence>
<keyword evidence="1" id="KW-0812">Transmembrane</keyword>
<reference evidence="3" key="1">
    <citation type="submission" date="2017-09" db="EMBL/GenBank/DDBJ databases">
        <title>Depth-based differentiation of microbial function through sediment-hosted aquifers and enrichment of novel symbionts in the deep terrestrial subsurface.</title>
        <authorList>
            <person name="Probst A.J."/>
            <person name="Ladd B."/>
            <person name="Jarett J.K."/>
            <person name="Geller-Mcgrath D.E."/>
            <person name="Sieber C.M.K."/>
            <person name="Emerson J.B."/>
            <person name="Anantharaman K."/>
            <person name="Thomas B.C."/>
            <person name="Malmstrom R."/>
            <person name="Stieglmeier M."/>
            <person name="Klingl A."/>
            <person name="Woyke T."/>
            <person name="Ryan C.M."/>
            <person name="Banfield J.F."/>
        </authorList>
    </citation>
    <scope>NUCLEOTIDE SEQUENCE [LARGE SCALE GENOMIC DNA]</scope>
</reference>
<feature type="transmembrane region" description="Helical" evidence="1">
    <location>
        <begin position="42"/>
        <end position="62"/>
    </location>
</feature>
<organism evidence="2 3">
    <name type="scientific">Candidatus Falkowbacteria bacterium CG10_big_fil_rev_8_21_14_0_10_37_6</name>
    <dbReference type="NCBI Taxonomy" id="1974563"/>
    <lineage>
        <taxon>Bacteria</taxon>
        <taxon>Candidatus Falkowiibacteriota</taxon>
    </lineage>
</organism>
<dbReference type="Proteomes" id="UP000228614">
    <property type="component" value="Unassembled WGS sequence"/>
</dbReference>
<dbReference type="EMBL" id="PFAN01000106">
    <property type="protein sequence ID" value="PIR94813.1"/>
    <property type="molecule type" value="Genomic_DNA"/>
</dbReference>
<sequence>MPISNQMESKSASELIRENQEKIARLELSVAKINKYIKWQRIFLVIKILFIVLPLVIGLIYLPTLLKNIFTPYQDLLGDGGTASSLENFDVNSIKSLMNDLAK</sequence>
<comment type="caution">
    <text evidence="2">The sequence shown here is derived from an EMBL/GenBank/DDBJ whole genome shotgun (WGS) entry which is preliminary data.</text>
</comment>
<protein>
    <submittedName>
        <fullName evidence="2">Uncharacterized protein</fullName>
    </submittedName>
</protein>
<keyword evidence="1" id="KW-1133">Transmembrane helix</keyword>
<proteinExistence type="predicted"/>
<accession>A0A2H0V6W3</accession>
<keyword evidence="1" id="KW-0472">Membrane</keyword>
<name>A0A2H0V6W3_9BACT</name>
<evidence type="ECO:0000313" key="2">
    <source>
        <dbReference type="EMBL" id="PIR94813.1"/>
    </source>
</evidence>
<evidence type="ECO:0000256" key="1">
    <source>
        <dbReference type="SAM" id="Phobius"/>
    </source>
</evidence>
<gene>
    <name evidence="2" type="ORF">COT95_02145</name>
</gene>
<dbReference type="AlphaFoldDB" id="A0A2H0V6W3"/>